<protein>
    <submittedName>
        <fullName evidence="1">Uncharacterized protein</fullName>
    </submittedName>
</protein>
<name>A0ACC2ULN1_9FUNG</name>
<accession>A0ACC2ULN1</accession>
<keyword evidence="2" id="KW-1185">Reference proteome</keyword>
<organism evidence="1 2">
    <name type="scientific">Entomophthora muscae</name>
    <dbReference type="NCBI Taxonomy" id="34485"/>
    <lineage>
        <taxon>Eukaryota</taxon>
        <taxon>Fungi</taxon>
        <taxon>Fungi incertae sedis</taxon>
        <taxon>Zoopagomycota</taxon>
        <taxon>Entomophthoromycotina</taxon>
        <taxon>Entomophthoromycetes</taxon>
        <taxon>Entomophthorales</taxon>
        <taxon>Entomophthoraceae</taxon>
        <taxon>Entomophthora</taxon>
    </lineage>
</organism>
<dbReference type="Proteomes" id="UP001165960">
    <property type="component" value="Unassembled WGS sequence"/>
</dbReference>
<reference evidence="1" key="1">
    <citation type="submission" date="2022-04" db="EMBL/GenBank/DDBJ databases">
        <title>Genome of the entomopathogenic fungus Entomophthora muscae.</title>
        <authorList>
            <person name="Elya C."/>
            <person name="Lovett B.R."/>
            <person name="Lee E."/>
            <person name="Macias A.M."/>
            <person name="Hajek A.E."/>
            <person name="De Bivort B.L."/>
            <person name="Kasson M.T."/>
            <person name="De Fine Licht H.H."/>
            <person name="Stajich J.E."/>
        </authorList>
    </citation>
    <scope>NUCLEOTIDE SEQUENCE</scope>
    <source>
        <strain evidence="1">Berkeley</strain>
    </source>
</reference>
<comment type="caution">
    <text evidence="1">The sequence shown here is derived from an EMBL/GenBank/DDBJ whole genome shotgun (WGS) entry which is preliminary data.</text>
</comment>
<evidence type="ECO:0000313" key="2">
    <source>
        <dbReference type="Proteomes" id="UP001165960"/>
    </source>
</evidence>
<proteinExistence type="predicted"/>
<sequence length="61" mass="6675">MHSVTALRSRTSLRSVALHPGTSCWISEVSNQHRITSETTAHAFALSSNPSDLPFHLKESS</sequence>
<evidence type="ECO:0000313" key="1">
    <source>
        <dbReference type="EMBL" id="KAJ9087753.1"/>
    </source>
</evidence>
<dbReference type="EMBL" id="QTSX02000204">
    <property type="protein sequence ID" value="KAJ9087753.1"/>
    <property type="molecule type" value="Genomic_DNA"/>
</dbReference>
<gene>
    <name evidence="1" type="ORF">DSO57_1030122</name>
</gene>